<protein>
    <submittedName>
        <fullName evidence="1">Uncharacterized protein</fullName>
    </submittedName>
</protein>
<reference evidence="2" key="1">
    <citation type="submission" date="2023-07" db="EMBL/GenBank/DDBJ databases">
        <title>Paracoccus sp. MBLB3053 whole genome sequence.</title>
        <authorList>
            <person name="Hwang C.Y."/>
            <person name="Cho E.-S."/>
            <person name="Seo M.-J."/>
        </authorList>
    </citation>
    <scope>NUCLEOTIDE SEQUENCE [LARGE SCALE GENOMIC DNA]</scope>
    <source>
        <strain evidence="2">MBLB3053</strain>
    </source>
</reference>
<comment type="caution">
    <text evidence="1">The sequence shown here is derived from an EMBL/GenBank/DDBJ whole genome shotgun (WGS) entry which is preliminary data.</text>
</comment>
<accession>A0ABU2HY17</accession>
<dbReference type="RefSeq" id="WP_311162024.1">
    <property type="nucleotide sequence ID" value="NZ_JAVQLW010000003.1"/>
</dbReference>
<proteinExistence type="predicted"/>
<evidence type="ECO:0000313" key="1">
    <source>
        <dbReference type="EMBL" id="MDS9469410.1"/>
    </source>
</evidence>
<keyword evidence="2" id="KW-1185">Reference proteome</keyword>
<sequence length="63" mass="6944">MFEQTAQTDTSPKIVQQTGAHRCLACLQGDNGKKRACAFRHMLAAGYSVKAIEDMRSSAKRTQ</sequence>
<gene>
    <name evidence="1" type="ORF">RGQ15_17745</name>
</gene>
<dbReference type="EMBL" id="JAVQLW010000003">
    <property type="protein sequence ID" value="MDS9469410.1"/>
    <property type="molecule type" value="Genomic_DNA"/>
</dbReference>
<dbReference type="Proteomes" id="UP001269144">
    <property type="component" value="Unassembled WGS sequence"/>
</dbReference>
<organism evidence="1 2">
    <name type="scientific">Paracoccus aurantius</name>
    <dbReference type="NCBI Taxonomy" id="3073814"/>
    <lineage>
        <taxon>Bacteria</taxon>
        <taxon>Pseudomonadati</taxon>
        <taxon>Pseudomonadota</taxon>
        <taxon>Alphaproteobacteria</taxon>
        <taxon>Rhodobacterales</taxon>
        <taxon>Paracoccaceae</taxon>
        <taxon>Paracoccus</taxon>
    </lineage>
</organism>
<name>A0ABU2HY17_9RHOB</name>
<evidence type="ECO:0000313" key="2">
    <source>
        <dbReference type="Proteomes" id="UP001269144"/>
    </source>
</evidence>